<proteinExistence type="predicted"/>
<keyword evidence="1" id="KW-0732">Signal</keyword>
<dbReference type="OrthoDB" id="6262482at2759"/>
<dbReference type="PANTHER" id="PTHR24020">
    <property type="entry name" value="COLLAGEN ALPHA"/>
    <property type="match status" value="1"/>
</dbReference>
<keyword evidence="4" id="KW-1185">Reference proteome</keyword>
<dbReference type="SMART" id="SM00327">
    <property type="entry name" value="VWA"/>
    <property type="match status" value="2"/>
</dbReference>
<dbReference type="InterPro" id="IPR002035">
    <property type="entry name" value="VWF_A"/>
</dbReference>
<dbReference type="AlphaFoldDB" id="A0A8S1GRN4"/>
<evidence type="ECO:0000259" key="2">
    <source>
        <dbReference type="PROSITE" id="PS50234"/>
    </source>
</evidence>
<dbReference type="SUPFAM" id="SSF53300">
    <property type="entry name" value="vWA-like"/>
    <property type="match status" value="2"/>
</dbReference>
<dbReference type="PANTHER" id="PTHR24020:SF20">
    <property type="entry name" value="PH DOMAIN-CONTAINING PROTEIN"/>
    <property type="match status" value="1"/>
</dbReference>
<sequence>MQQLRTWFQLLVLVALAYAASKSCVASNCASTSLEADFVFLVDASDSIGAANFAALQIFLVDFVKGLTLSSVDSQIALYTYGVSAVNYLTLSAGNTPTAVQNAITAMKYEGSSSRNLYQALTKQQTDVNPMSGLRTSTYKKVLVILAGDAFTGNAVVGSSILTQVQQKYDTILSVGVGPKALANLAATLPKLSTYSTNAFFALSIDQLPYVGSWIGTYSCNGIQQTTVIPMTTPPPTQSPSVPCQLSTLNYDVYLILDVSATASAADFAAMKQAVKNFVAPFPIGDGKTQFALVATSVDSQIYYTAFHSGQKRDDVNGAIDKLLQDTNVGQTMNLALGAIQGYLNQHYATSNKIIAYFTSNTNWDSSPVTTINNLKTTFGVSPVAVQWTSTASATDLASFAGSANCVNAVANKANTATWLQTKMCSKTFC</sequence>
<name>A0A8S1GRN4_9PELO</name>
<dbReference type="EMBL" id="CAJGYM010000003">
    <property type="protein sequence ID" value="CAD6185919.1"/>
    <property type="molecule type" value="Genomic_DNA"/>
</dbReference>
<accession>A0A8S1GRN4</accession>
<evidence type="ECO:0000256" key="1">
    <source>
        <dbReference type="SAM" id="SignalP"/>
    </source>
</evidence>
<comment type="caution">
    <text evidence="3">The sequence shown here is derived from an EMBL/GenBank/DDBJ whole genome shotgun (WGS) entry which is preliminary data.</text>
</comment>
<dbReference type="InterPro" id="IPR036465">
    <property type="entry name" value="vWFA_dom_sf"/>
</dbReference>
<feature type="domain" description="VWFA" evidence="2">
    <location>
        <begin position="252"/>
        <end position="428"/>
    </location>
</feature>
<dbReference type="PROSITE" id="PS50234">
    <property type="entry name" value="VWFA"/>
    <property type="match status" value="2"/>
</dbReference>
<gene>
    <name evidence="3" type="ORF">CAUJ_LOCUS1838</name>
</gene>
<dbReference type="Proteomes" id="UP000835052">
    <property type="component" value="Unassembled WGS sequence"/>
</dbReference>
<feature type="chain" id="PRO_5035714082" description="VWFA domain-containing protein" evidence="1">
    <location>
        <begin position="20"/>
        <end position="430"/>
    </location>
</feature>
<dbReference type="Pfam" id="PF00092">
    <property type="entry name" value="VWA"/>
    <property type="match status" value="2"/>
</dbReference>
<dbReference type="Gene3D" id="3.40.50.410">
    <property type="entry name" value="von Willebrand factor, type A domain"/>
    <property type="match status" value="2"/>
</dbReference>
<organism evidence="3 4">
    <name type="scientific">Caenorhabditis auriculariae</name>
    <dbReference type="NCBI Taxonomy" id="2777116"/>
    <lineage>
        <taxon>Eukaryota</taxon>
        <taxon>Metazoa</taxon>
        <taxon>Ecdysozoa</taxon>
        <taxon>Nematoda</taxon>
        <taxon>Chromadorea</taxon>
        <taxon>Rhabditida</taxon>
        <taxon>Rhabditina</taxon>
        <taxon>Rhabditomorpha</taxon>
        <taxon>Rhabditoidea</taxon>
        <taxon>Rhabditidae</taxon>
        <taxon>Peloderinae</taxon>
        <taxon>Caenorhabditis</taxon>
    </lineage>
</organism>
<protein>
    <recommendedName>
        <fullName evidence="2">VWFA domain-containing protein</fullName>
    </recommendedName>
</protein>
<evidence type="ECO:0000313" key="4">
    <source>
        <dbReference type="Proteomes" id="UP000835052"/>
    </source>
</evidence>
<reference evidence="3" key="1">
    <citation type="submission" date="2020-10" db="EMBL/GenBank/DDBJ databases">
        <authorList>
            <person name="Kikuchi T."/>
        </authorList>
    </citation>
    <scope>NUCLEOTIDE SEQUENCE</scope>
    <source>
        <strain evidence="3">NKZ352</strain>
    </source>
</reference>
<feature type="domain" description="VWFA" evidence="2">
    <location>
        <begin position="37"/>
        <end position="215"/>
    </location>
</feature>
<evidence type="ECO:0000313" key="3">
    <source>
        <dbReference type="EMBL" id="CAD6185919.1"/>
    </source>
</evidence>
<dbReference type="InterPro" id="IPR050525">
    <property type="entry name" value="ECM_Assembly_Org"/>
</dbReference>
<dbReference type="CDD" id="cd01450">
    <property type="entry name" value="vWFA_subfamily_ECM"/>
    <property type="match status" value="1"/>
</dbReference>
<feature type="signal peptide" evidence="1">
    <location>
        <begin position="1"/>
        <end position="19"/>
    </location>
</feature>